<keyword evidence="4 7" id="KW-0812">Transmembrane</keyword>
<keyword evidence="6 7" id="KW-0472">Membrane</keyword>
<evidence type="ECO:0000256" key="6">
    <source>
        <dbReference type="ARBA" id="ARBA00023136"/>
    </source>
</evidence>
<dbReference type="InterPro" id="IPR042094">
    <property type="entry name" value="T2SS_GspF_sf"/>
</dbReference>
<evidence type="ECO:0000313" key="10">
    <source>
        <dbReference type="Proteomes" id="UP000007254"/>
    </source>
</evidence>
<dbReference type="STRING" id="869211.Spith_1578"/>
<dbReference type="PANTHER" id="PTHR30012:SF0">
    <property type="entry name" value="TYPE II SECRETION SYSTEM PROTEIN F-RELATED"/>
    <property type="match status" value="1"/>
</dbReference>
<evidence type="ECO:0000256" key="7">
    <source>
        <dbReference type="SAM" id="Phobius"/>
    </source>
</evidence>
<evidence type="ECO:0000313" key="9">
    <source>
        <dbReference type="EMBL" id="AEJ61839.1"/>
    </source>
</evidence>
<dbReference type="RefSeq" id="WP_014625169.1">
    <property type="nucleotide sequence ID" value="NC_017583.1"/>
</dbReference>
<evidence type="ECO:0000256" key="3">
    <source>
        <dbReference type="ARBA" id="ARBA00022475"/>
    </source>
</evidence>
<dbReference type="Proteomes" id="UP000007254">
    <property type="component" value="Chromosome"/>
</dbReference>
<dbReference type="Gene3D" id="1.20.81.30">
    <property type="entry name" value="Type II secretion system (T2SS), domain F"/>
    <property type="match status" value="2"/>
</dbReference>
<comment type="subcellular location">
    <subcellularLocation>
        <location evidence="1">Cell membrane</location>
        <topology evidence="1">Multi-pass membrane protein</topology>
    </subcellularLocation>
</comment>
<feature type="domain" description="Type II secretion system protein GspF" evidence="8">
    <location>
        <begin position="63"/>
        <end position="186"/>
    </location>
</feature>
<dbReference type="PRINTS" id="PR00812">
    <property type="entry name" value="BCTERIALGSPF"/>
</dbReference>
<proteinExistence type="inferred from homology"/>
<dbReference type="InterPro" id="IPR018076">
    <property type="entry name" value="T2SS_GspF_dom"/>
</dbReference>
<feature type="transmembrane region" description="Helical" evidence="7">
    <location>
        <begin position="212"/>
        <end position="231"/>
    </location>
</feature>
<dbReference type="OrthoDB" id="9805682at2"/>
<comment type="similarity">
    <text evidence="2">Belongs to the GSP F family.</text>
</comment>
<keyword evidence="10" id="KW-1185">Reference proteome</keyword>
<reference evidence="9 10" key="1">
    <citation type="submission" date="2011-06" db="EMBL/GenBank/DDBJ databases">
        <title>The complete genome of Spirochaeta thermophila DSM 6578.</title>
        <authorList>
            <consortium name="US DOE Joint Genome Institute (JGI-PGF)"/>
            <person name="Lucas S."/>
            <person name="Lapidus A."/>
            <person name="Bruce D."/>
            <person name="Goodwin L."/>
            <person name="Pitluck S."/>
            <person name="Peters L."/>
            <person name="Kyrpides N."/>
            <person name="Mavromatis K."/>
            <person name="Ivanova N."/>
            <person name="Mikailova N."/>
            <person name="Pagani I."/>
            <person name="Chertkov O."/>
            <person name="Detter J.C."/>
            <person name="Tapia R."/>
            <person name="Han C."/>
            <person name="Land M."/>
            <person name="Hauser L."/>
            <person name="Markowitz V."/>
            <person name="Cheng J.-F."/>
            <person name="Hugenholtz P."/>
            <person name="Woyke T."/>
            <person name="Wu D."/>
            <person name="Spring S."/>
            <person name="Merkhoffer B."/>
            <person name="Schneider S."/>
            <person name="Klenk H.-P."/>
            <person name="Eisen J.A."/>
        </authorList>
    </citation>
    <scope>NUCLEOTIDE SEQUENCE [LARGE SCALE GENOMIC DNA]</scope>
    <source>
        <strain evidence="10">ATCC 700085 / DSM 6578 / Z-1203</strain>
    </source>
</reference>
<gene>
    <name evidence="9" type="ordered locus">Spith_1578</name>
</gene>
<evidence type="ECO:0000256" key="2">
    <source>
        <dbReference type="ARBA" id="ARBA00005745"/>
    </source>
</evidence>
<evidence type="ECO:0000259" key="8">
    <source>
        <dbReference type="Pfam" id="PF00482"/>
    </source>
</evidence>
<organism evidence="9 10">
    <name type="scientific">Winmispira thermophila (strain ATCC 700085 / DSM 6578 / Z-1203)</name>
    <name type="common">Spirochaeta thermophila</name>
    <dbReference type="NCBI Taxonomy" id="869211"/>
    <lineage>
        <taxon>Bacteria</taxon>
        <taxon>Pseudomonadati</taxon>
        <taxon>Spirochaetota</taxon>
        <taxon>Spirochaetia</taxon>
        <taxon>Winmispirales</taxon>
        <taxon>Winmispiraceae</taxon>
        <taxon>Winmispira</taxon>
    </lineage>
</organism>
<dbReference type="PANTHER" id="PTHR30012">
    <property type="entry name" value="GENERAL SECRETION PATHWAY PROTEIN"/>
    <property type="match status" value="1"/>
</dbReference>
<protein>
    <submittedName>
        <fullName evidence="9">Type II secretion system F domain-containing protein</fullName>
    </submittedName>
</protein>
<feature type="transmembrane region" description="Helical" evidence="7">
    <location>
        <begin position="162"/>
        <end position="185"/>
    </location>
</feature>
<feature type="transmembrane region" description="Helical" evidence="7">
    <location>
        <begin position="370"/>
        <end position="391"/>
    </location>
</feature>
<evidence type="ECO:0000256" key="4">
    <source>
        <dbReference type="ARBA" id="ARBA00022692"/>
    </source>
</evidence>
<dbReference type="AlphaFoldDB" id="G0GAU3"/>
<dbReference type="HOGENOM" id="CLU_035032_0_1_12"/>
<name>G0GAU3_WINT7</name>
<sequence>MNKYEVRFVSKEGALKVRTLVASSVEECERVIAREGGAVIEVKPKAIPLREGKIYGFPVLVEFTRLLARLLAASLTVRDALVVIGEVGARKDVREIAMRLVEEIDKGNRFQSALTVIWRNLPPVYTGLIAVGERTGNLPGVYSQLSHYVELRKKVKDKVGGVLVYPLIVLAVAFFVGIGLFGFAVPRLESVFAELGGEAASHLHTSLSQARLFGGILLSVISVFLCLFLLVRVMRRRGRSWALLIDRWKVRLPLIGALAMKREMFDFCFAMEVLSKGGVSVDEALGVAAESVENAALREEVSRARARVMKGASLAEVLGGSSLIPAVVRQWVGVGERTGATEEVFAHMRRFFGEELEQEISVLLNLMEPLTSVIIGMFILILVLVFIVPIFTTYGSLL</sequence>
<dbReference type="Pfam" id="PF00482">
    <property type="entry name" value="T2SSF"/>
    <property type="match status" value="2"/>
</dbReference>
<dbReference type="EMBL" id="CP002903">
    <property type="protein sequence ID" value="AEJ61839.1"/>
    <property type="molecule type" value="Genomic_DNA"/>
</dbReference>
<accession>G0GAU3</accession>
<evidence type="ECO:0000256" key="1">
    <source>
        <dbReference type="ARBA" id="ARBA00004651"/>
    </source>
</evidence>
<keyword evidence="5 7" id="KW-1133">Transmembrane helix</keyword>
<feature type="domain" description="Type II secretion system protein GspF" evidence="8">
    <location>
        <begin position="268"/>
        <end position="389"/>
    </location>
</feature>
<keyword evidence="3" id="KW-1003">Cell membrane</keyword>
<dbReference type="InterPro" id="IPR003004">
    <property type="entry name" value="GspF/PilC"/>
</dbReference>
<dbReference type="GO" id="GO:0005886">
    <property type="term" value="C:plasma membrane"/>
    <property type="evidence" value="ECO:0007669"/>
    <property type="project" value="UniProtKB-SubCell"/>
</dbReference>
<evidence type="ECO:0000256" key="5">
    <source>
        <dbReference type="ARBA" id="ARBA00022989"/>
    </source>
</evidence>
<dbReference type="KEGG" id="stq:Spith_1578"/>